<dbReference type="RefSeq" id="WP_230220945.1">
    <property type="nucleotide sequence ID" value="NZ_JAJKFT010000010.1"/>
</dbReference>
<organism evidence="3 4">
    <name type="scientific">Blastopirellula sediminis</name>
    <dbReference type="NCBI Taxonomy" id="2894196"/>
    <lineage>
        <taxon>Bacteria</taxon>
        <taxon>Pseudomonadati</taxon>
        <taxon>Planctomycetota</taxon>
        <taxon>Planctomycetia</taxon>
        <taxon>Pirellulales</taxon>
        <taxon>Pirellulaceae</taxon>
        <taxon>Blastopirellula</taxon>
    </lineage>
</organism>
<reference evidence="3" key="1">
    <citation type="submission" date="2021-11" db="EMBL/GenBank/DDBJ databases">
        <title>Genome sequence.</title>
        <authorList>
            <person name="Sun Q."/>
        </authorList>
    </citation>
    <scope>NUCLEOTIDE SEQUENCE</scope>
    <source>
        <strain evidence="3">JC732</strain>
    </source>
</reference>
<accession>A0A9X1MNM5</accession>
<dbReference type="EMBL" id="JAJKFT010000010">
    <property type="protein sequence ID" value="MCC9630096.1"/>
    <property type="molecule type" value="Genomic_DNA"/>
</dbReference>
<sequence>MSQKPVRNDRALASHKRRRHASLHAEQLEVRQLLAADLSPLADLVEGEAVLPTVDADAKLVARQSGTAANNSGVYAGDVATLSASLGEVVDNGDGTWSWSFDTRLTNVGTYDVRITAADALANEATTTFSLTVHNYGLQLFDVHTGEDGVNSVEFVTKGDYVYFTGIPLNSPRQLFRTDGVSAPKQISDLPGDDYSYNASKLVVVGDTLYYLARSSGGTVGLWKTDGTPGQTEKIADLPWGDASSFVFRSMAYAGGYIYLRNLQPSDVVELWKVNVETGQFDKVADVTPGSPYFTSSRMVSVGDVVYFFANDGDGPLWRSDGTAEGTYKVESTPGVYVTKFTQYDDSIFFVTNDGATSSVWRIDASGVSRILQTTPTVETNWFGGLRTGGDHLLFAMNRQGKTGDVWSWNETTEEMELVANLIDLGFNLVSSVSTYDGLLYVRETVPGTTKVYDQNLWRTDGTPAGTFRLIGESELTDFYVHGYYATDVGFFMLIADAVNGYELWTTDGTVAGTYPTTEWKPSHNSIPIREFQSVGQRLIMGLSVSAEYGDEIYTFQTGPTVDISAPSNGLVGDVLQLDAGATFDTIDAQQDLTFEWDVDGDGDYGDASGLILSLPIETPGLKRIGLRVTDKEGAATYAVSTIQADYPRTLDVNDKTVTVDEGAVAVNSGTLPLGSFTLTASLGTVVDNQDGSWSWSFLAPNGPVAAQNVIITATDSQNMAEQVEFDLIIDNVAPTVAADLDYLIAEVGQVAENSGTLSDPGEDAVVLSASAGQVINNGDGTWSWSLDSTLEEIPASVTITADDGDEQAETTFTIDRWDPQATRLGSAAPFAINAPISDYLLVGDLYYFISERSLWRTDGTAAGTIRLLPASSNVQSLFDYQGTLVISTASSLYKSDGTVAGTQRIRNIRVIANSFHDVNGTLLFFADDLEHGYEPFTSDLTTDGTKVFIDVNEGSERSIGNDHSFQASDGTLYFLATTEETGLEMWKSDGTVDGTMLIKDIYDGPESGVWGGTRFVELNGEVYFTAQTDVAAQQFWKTDGTAEGTKPAHGQTSEYVTFSTKRLTDGQYVYYVANDYYFELRRTDGTPNGSTTIPLNLPTGRRISDLVTIFHGEIYFTSYSSEKKTLEVWKLDATTGNSVYLADVGPYSFRYSTLEVGEFLYFRAYDATYGMELWRTDGTPAGTERLTEIVPDNDQVLQNADAVFDFKLLGNRVTTRVYNVNDSPEILDTWFIEIADPTAAADQPIVTTPAGNIASAGGTYQYLMEGIIRATASIGDVVVNGDGTWSWSYDAVNNPLESQLVTISLTDGVNMTEASFTLNVLNLTVDHSLVAQEPTRLAQNVGRYADFGDDQVALSTSLGMVINNGDGTWSWSYTPSLNEVGQHEATITADNGAGGVVHTTFTLDVLAIPEAALTLNAGNPVTDGQGQVATLPPSFARIDEWDSLTANVWIRRPARIGGSLTNVTLDLHFSNLWYLLESFVAGSGVGQLQINNVGDTLKIDASQFTFDDAALDAYLLVGSFHFRPNPHGGVANNLFGAYPTPLDSQFSLSNILLSTDEVTDQFGLPTESPETTMQVVPYDLDDDGVIGLIDLSKLISKLGTPVASNPALYPYDFDQDGNISLIDLVYMIRNVGTTRDNDAPISFPTIFVPPNPLVETESLAIQTSASVLLEGEAIPLPLPTPEENNFDAAFGNLSLLEECWEAPTEEEEEEEVETAFSFPAHHWQPEQLPDWALQASTIVDCVVEKALSILDDLEEEHPRFGQAINRLKSRLQNLQ</sequence>
<gene>
    <name evidence="3" type="ORF">LOC68_17015</name>
</gene>
<dbReference type="InterPro" id="IPR018247">
    <property type="entry name" value="EF_Hand_1_Ca_BS"/>
</dbReference>
<evidence type="ECO:0000313" key="3">
    <source>
        <dbReference type="EMBL" id="MCC9630096.1"/>
    </source>
</evidence>
<evidence type="ECO:0000256" key="1">
    <source>
        <dbReference type="SAM" id="MobiDB-lite"/>
    </source>
</evidence>
<evidence type="ECO:0000313" key="4">
    <source>
        <dbReference type="Proteomes" id="UP001139103"/>
    </source>
</evidence>
<dbReference type="PROSITE" id="PS00018">
    <property type="entry name" value="EF_HAND_1"/>
    <property type="match status" value="2"/>
</dbReference>
<dbReference type="InterPro" id="IPR036439">
    <property type="entry name" value="Dockerin_dom_sf"/>
</dbReference>
<feature type="domain" description="Prolow-density lipoprotein receptor-related protein 1-like beta-propeller" evidence="2">
    <location>
        <begin position="151"/>
        <end position="374"/>
    </location>
</feature>
<comment type="caution">
    <text evidence="3">The sequence shown here is derived from an EMBL/GenBank/DDBJ whole genome shotgun (WGS) entry which is preliminary data.</text>
</comment>
<dbReference type="Gene3D" id="2.60.40.10">
    <property type="entry name" value="Immunoglobulins"/>
    <property type="match status" value="1"/>
</dbReference>
<keyword evidence="4" id="KW-1185">Reference proteome</keyword>
<dbReference type="SUPFAM" id="SSF63446">
    <property type="entry name" value="Type I dockerin domain"/>
    <property type="match status" value="1"/>
</dbReference>
<proteinExistence type="predicted"/>
<dbReference type="GO" id="GO:0000272">
    <property type="term" value="P:polysaccharide catabolic process"/>
    <property type="evidence" value="ECO:0007669"/>
    <property type="project" value="InterPro"/>
</dbReference>
<evidence type="ECO:0000259" key="2">
    <source>
        <dbReference type="Pfam" id="PF16472"/>
    </source>
</evidence>
<dbReference type="Pfam" id="PF16472">
    <property type="entry name" value="DUF5050"/>
    <property type="match status" value="1"/>
</dbReference>
<protein>
    <recommendedName>
        <fullName evidence="2">Prolow-density lipoprotein receptor-related protein 1-like beta-propeller domain-containing protein</fullName>
    </recommendedName>
</protein>
<dbReference type="Gene3D" id="1.10.1330.10">
    <property type="entry name" value="Dockerin domain"/>
    <property type="match status" value="1"/>
</dbReference>
<feature type="region of interest" description="Disordered" evidence="1">
    <location>
        <begin position="1"/>
        <end position="20"/>
    </location>
</feature>
<dbReference type="InterPro" id="IPR013783">
    <property type="entry name" value="Ig-like_fold"/>
</dbReference>
<name>A0A9X1MNM5_9BACT</name>
<dbReference type="SUPFAM" id="SSF82171">
    <property type="entry name" value="DPP6 N-terminal domain-like"/>
    <property type="match status" value="2"/>
</dbReference>
<dbReference type="InterPro" id="IPR032485">
    <property type="entry name" value="LRP1-like_beta_prop"/>
</dbReference>
<feature type="compositionally biased region" description="Basic and acidic residues" evidence="1">
    <location>
        <begin position="1"/>
        <end position="12"/>
    </location>
</feature>
<dbReference type="Proteomes" id="UP001139103">
    <property type="component" value="Unassembled WGS sequence"/>
</dbReference>